<proteinExistence type="inferred from homology"/>
<dbReference type="EMBL" id="JAIVFL010000001">
    <property type="protein sequence ID" value="MCI4675801.1"/>
    <property type="molecule type" value="Genomic_DNA"/>
</dbReference>
<dbReference type="PANTHER" id="PTHR30349">
    <property type="entry name" value="PHAGE INTEGRASE-RELATED"/>
    <property type="match status" value="1"/>
</dbReference>
<name>A0ABS9YX27_9MYCO</name>
<reference evidence="7" key="1">
    <citation type="journal article" date="2022" name="ISME J.">
        <title>Identification of active gaseous-alkane degraders at natural gas seeps.</title>
        <authorList>
            <person name="Farhan Ul Haque M."/>
            <person name="Hernandez M."/>
            <person name="Crombie A.T."/>
            <person name="Murrell J.C."/>
        </authorList>
    </citation>
    <scope>NUCLEOTIDE SEQUENCE</scope>
    <source>
        <strain evidence="7">ANDR5</strain>
    </source>
</reference>
<dbReference type="RefSeq" id="WP_243072074.1">
    <property type="nucleotide sequence ID" value="NZ_JAIVFL010000001.1"/>
</dbReference>
<dbReference type="InterPro" id="IPR011010">
    <property type="entry name" value="DNA_brk_join_enz"/>
</dbReference>
<feature type="domain" description="Core-binding (CB)" evidence="6">
    <location>
        <begin position="28"/>
        <end position="116"/>
    </location>
</feature>
<dbReference type="InterPro" id="IPR010998">
    <property type="entry name" value="Integrase_recombinase_N"/>
</dbReference>
<organism evidence="7 8">
    <name type="scientific">Candidatus Mycolicibacterium alkanivorans</name>
    <dbReference type="NCBI Taxonomy" id="2954114"/>
    <lineage>
        <taxon>Bacteria</taxon>
        <taxon>Bacillati</taxon>
        <taxon>Actinomycetota</taxon>
        <taxon>Actinomycetes</taxon>
        <taxon>Mycobacteriales</taxon>
        <taxon>Mycobacteriaceae</taxon>
        <taxon>Mycolicibacterium</taxon>
    </lineage>
</organism>
<dbReference type="PROSITE" id="PS51898">
    <property type="entry name" value="TYR_RECOMBINASE"/>
    <property type="match status" value="1"/>
</dbReference>
<dbReference type="Pfam" id="PF00589">
    <property type="entry name" value="Phage_integrase"/>
    <property type="match status" value="1"/>
</dbReference>
<dbReference type="InterPro" id="IPR013762">
    <property type="entry name" value="Integrase-like_cat_sf"/>
</dbReference>
<evidence type="ECO:0000256" key="3">
    <source>
        <dbReference type="ARBA" id="ARBA00023172"/>
    </source>
</evidence>
<evidence type="ECO:0000256" key="4">
    <source>
        <dbReference type="PROSITE-ProRule" id="PRU01248"/>
    </source>
</evidence>
<dbReference type="PROSITE" id="PS51900">
    <property type="entry name" value="CB"/>
    <property type="match status" value="1"/>
</dbReference>
<comment type="similarity">
    <text evidence="1">Belongs to the 'phage' integrase family.</text>
</comment>
<dbReference type="PANTHER" id="PTHR30349:SF41">
    <property type="entry name" value="INTEGRASE_RECOMBINASE PROTEIN MJ0367-RELATED"/>
    <property type="match status" value="1"/>
</dbReference>
<dbReference type="SUPFAM" id="SSF56349">
    <property type="entry name" value="DNA breaking-rejoining enzymes"/>
    <property type="match status" value="1"/>
</dbReference>
<evidence type="ECO:0000259" key="5">
    <source>
        <dbReference type="PROSITE" id="PS51898"/>
    </source>
</evidence>
<evidence type="ECO:0000313" key="8">
    <source>
        <dbReference type="Proteomes" id="UP001139068"/>
    </source>
</evidence>
<evidence type="ECO:0000256" key="1">
    <source>
        <dbReference type="ARBA" id="ARBA00008857"/>
    </source>
</evidence>
<dbReference type="InterPro" id="IPR002104">
    <property type="entry name" value="Integrase_catalytic"/>
</dbReference>
<evidence type="ECO:0000256" key="2">
    <source>
        <dbReference type="ARBA" id="ARBA00023125"/>
    </source>
</evidence>
<comment type="caution">
    <text evidence="7">The sequence shown here is derived from an EMBL/GenBank/DDBJ whole genome shotgun (WGS) entry which is preliminary data.</text>
</comment>
<evidence type="ECO:0000313" key="7">
    <source>
        <dbReference type="EMBL" id="MCI4675801.1"/>
    </source>
</evidence>
<accession>A0ABS9YX27</accession>
<keyword evidence="8" id="KW-1185">Reference proteome</keyword>
<evidence type="ECO:0000259" key="6">
    <source>
        <dbReference type="PROSITE" id="PS51900"/>
    </source>
</evidence>
<feature type="domain" description="Tyr recombinase" evidence="5">
    <location>
        <begin position="154"/>
        <end position="367"/>
    </location>
</feature>
<dbReference type="Gene3D" id="1.10.443.10">
    <property type="entry name" value="Intergrase catalytic core"/>
    <property type="match status" value="1"/>
</dbReference>
<dbReference type="InterPro" id="IPR044068">
    <property type="entry name" value="CB"/>
</dbReference>
<keyword evidence="3" id="KW-0233">DNA recombination</keyword>
<sequence length="385" mass="43936">MADYEPLPGGAPLRLLRGDARLLRADEQVWSEMLEGWRASLLARNSAVGTIRNYVRVLTDFQTVCNDYPWHWSPADVGDYVTVLHARAHERRGTTAAKSTVRGYLMVIRSFCSFLCEPRYGWAELCHKLFGEYPAQVCFEYNLPVHVSENEAEPKRRAFSRDEVQTLFDYFDNRVDELYAANKKAWLTTLRDACIAKVAYAYGVRRQELLWLQTVDFGPNPHVPQYGAFGAMYVRWGKGSRGSQAKRRTVLTVPLMGWAPEILDAWINDPECRQRMTFGAASPWLWPSERGAQLTLDSYATRFTDHRRAAGLPDGLSLHGFRRSYVTHLIEAGYDPLFVQQQVGHEQSSTTALYTQVSSDYRQKTLQRMISQRLGSADISYGKTP</sequence>
<dbReference type="Proteomes" id="UP001139068">
    <property type="component" value="Unassembled WGS sequence"/>
</dbReference>
<keyword evidence="2 4" id="KW-0238">DNA-binding</keyword>
<gene>
    <name evidence="7" type="ORF">K9U37_13300</name>
</gene>
<dbReference type="Gene3D" id="1.10.150.130">
    <property type="match status" value="1"/>
</dbReference>
<protein>
    <submittedName>
        <fullName evidence="7">Tyrosine-type recombinase/integrase</fullName>
    </submittedName>
</protein>
<dbReference type="InterPro" id="IPR050090">
    <property type="entry name" value="Tyrosine_recombinase_XerCD"/>
</dbReference>